<keyword evidence="1" id="KW-0175">Coiled coil</keyword>
<sequence>MVDFEDKRIKIVVTLVTIVGFASYYFYPKDEYVMEMVKPTRPPIQKVEEIKELPKQEKIEVIKEVEVEEKKVEKEKQIVERGNILFTEVDSSGKYIIQLLNSIDINLKDKDNDRNITIFGEINDNSIKTNFSISINEDYLNYLSDLKIKIIDNSNENRVLETASYFLGALDKNSSYNIRLNISGDTLDGEIKSSEKLPTSIIEGIENNKY</sequence>
<evidence type="ECO:0000256" key="1">
    <source>
        <dbReference type="SAM" id="Coils"/>
    </source>
</evidence>
<dbReference type="EMBL" id="CP053835">
    <property type="protein sequence ID" value="QKF78420.1"/>
    <property type="molecule type" value="Genomic_DNA"/>
</dbReference>
<keyword evidence="4" id="KW-1185">Reference proteome</keyword>
<keyword evidence="2" id="KW-0812">Transmembrane</keyword>
<evidence type="ECO:0000256" key="2">
    <source>
        <dbReference type="SAM" id="Phobius"/>
    </source>
</evidence>
<proteinExistence type="predicted"/>
<keyword evidence="2" id="KW-0472">Membrane</keyword>
<evidence type="ECO:0000313" key="3">
    <source>
        <dbReference type="EMBL" id="QKF78420.1"/>
    </source>
</evidence>
<feature type="transmembrane region" description="Helical" evidence="2">
    <location>
        <begin position="9"/>
        <end position="27"/>
    </location>
</feature>
<organism evidence="3 4">
    <name type="scientific">Arcobacter defluvii</name>
    <dbReference type="NCBI Taxonomy" id="873191"/>
    <lineage>
        <taxon>Bacteria</taxon>
        <taxon>Pseudomonadati</taxon>
        <taxon>Campylobacterota</taxon>
        <taxon>Epsilonproteobacteria</taxon>
        <taxon>Campylobacterales</taxon>
        <taxon>Arcobacteraceae</taxon>
        <taxon>Arcobacter</taxon>
    </lineage>
</organism>
<dbReference type="RefSeq" id="WP_129011777.1">
    <property type="nucleotide sequence ID" value="NZ_CP053835.1"/>
</dbReference>
<keyword evidence="2" id="KW-1133">Transmembrane helix</keyword>
<dbReference type="Proteomes" id="UP000503313">
    <property type="component" value="Chromosome"/>
</dbReference>
<reference evidence="3 4" key="1">
    <citation type="submission" date="2020-05" db="EMBL/GenBank/DDBJ databases">
        <title>Complete genome sequencing of Campylobacter and Arcobacter type strains.</title>
        <authorList>
            <person name="Miller W.G."/>
            <person name="Yee E."/>
        </authorList>
    </citation>
    <scope>NUCLEOTIDE SEQUENCE [LARGE SCALE GENOMIC DNA]</scope>
    <source>
        <strain evidence="3 4">LMG 25694</strain>
    </source>
</reference>
<dbReference type="AlphaFoldDB" id="A0AAE7BF90"/>
<dbReference type="KEGG" id="adz:ADFLV_2432"/>
<protein>
    <submittedName>
        <fullName evidence="3">Uncharacterized protein</fullName>
    </submittedName>
</protein>
<accession>A0AAE7BF90</accession>
<feature type="coiled-coil region" evidence="1">
    <location>
        <begin position="55"/>
        <end position="82"/>
    </location>
</feature>
<gene>
    <name evidence="3" type="ORF">ADFLV_2432</name>
</gene>
<evidence type="ECO:0000313" key="4">
    <source>
        <dbReference type="Proteomes" id="UP000503313"/>
    </source>
</evidence>
<name>A0AAE7BF90_9BACT</name>